<name>A0A8H7B6F7_9PLEO</name>
<feature type="compositionally biased region" description="Polar residues" evidence="7">
    <location>
        <begin position="1072"/>
        <end position="1083"/>
    </location>
</feature>
<dbReference type="GO" id="GO:0006696">
    <property type="term" value="P:ergosterol biosynthetic process"/>
    <property type="evidence" value="ECO:0007669"/>
    <property type="project" value="TreeGrafter"/>
</dbReference>
<organism evidence="8 9">
    <name type="scientific">Alternaria burnsii</name>
    <dbReference type="NCBI Taxonomy" id="1187904"/>
    <lineage>
        <taxon>Eukaryota</taxon>
        <taxon>Fungi</taxon>
        <taxon>Dikarya</taxon>
        <taxon>Ascomycota</taxon>
        <taxon>Pezizomycotina</taxon>
        <taxon>Dothideomycetes</taxon>
        <taxon>Pleosporomycetidae</taxon>
        <taxon>Pleosporales</taxon>
        <taxon>Pleosporineae</taxon>
        <taxon>Pleosporaceae</taxon>
        <taxon>Alternaria</taxon>
        <taxon>Alternaria sect. Alternaria</taxon>
    </lineage>
</organism>
<comment type="similarity">
    <text evidence="6">Belongs to the short-chain dehydrogenases/reductases (SDR) family. ERG27 subfamily.</text>
</comment>
<evidence type="ECO:0008006" key="10">
    <source>
        <dbReference type="Google" id="ProtNLM"/>
    </source>
</evidence>
<evidence type="ECO:0000313" key="9">
    <source>
        <dbReference type="Proteomes" id="UP000596902"/>
    </source>
</evidence>
<dbReference type="AlphaFoldDB" id="A0A8H7B6F7"/>
<proteinExistence type="inferred from homology"/>
<dbReference type="GO" id="GO:0005789">
    <property type="term" value="C:endoplasmic reticulum membrane"/>
    <property type="evidence" value="ECO:0007669"/>
    <property type="project" value="TreeGrafter"/>
</dbReference>
<evidence type="ECO:0000256" key="6">
    <source>
        <dbReference type="ARBA" id="ARBA00023593"/>
    </source>
</evidence>
<evidence type="ECO:0000256" key="4">
    <source>
        <dbReference type="ARBA" id="ARBA00023002"/>
    </source>
</evidence>
<dbReference type="SUPFAM" id="SSF51735">
    <property type="entry name" value="NAD(P)-binding Rossmann-fold domains"/>
    <property type="match status" value="1"/>
</dbReference>
<keyword evidence="2" id="KW-0521">NADP</keyword>
<dbReference type="PANTHER" id="PTHR43647:SF1">
    <property type="entry name" value="3-KETO-STEROID REDUCTASE ERG27"/>
    <property type="match status" value="1"/>
</dbReference>
<evidence type="ECO:0000256" key="7">
    <source>
        <dbReference type="SAM" id="MobiDB-lite"/>
    </source>
</evidence>
<dbReference type="Proteomes" id="UP000596902">
    <property type="component" value="Unassembled WGS sequence"/>
</dbReference>
<feature type="compositionally biased region" description="Low complexity" evidence="7">
    <location>
        <begin position="1026"/>
        <end position="1040"/>
    </location>
</feature>
<evidence type="ECO:0000256" key="5">
    <source>
        <dbReference type="ARBA" id="ARBA00023098"/>
    </source>
</evidence>
<dbReference type="InterPro" id="IPR036291">
    <property type="entry name" value="NAD(P)-bd_dom_sf"/>
</dbReference>
<dbReference type="GeneID" id="62206494"/>
<dbReference type="GO" id="GO:0005811">
    <property type="term" value="C:lipid droplet"/>
    <property type="evidence" value="ECO:0007669"/>
    <property type="project" value="TreeGrafter"/>
</dbReference>
<keyword evidence="4" id="KW-0560">Oxidoreductase</keyword>
<evidence type="ECO:0000256" key="2">
    <source>
        <dbReference type="ARBA" id="ARBA00022857"/>
    </source>
</evidence>
<feature type="compositionally biased region" description="Polar residues" evidence="7">
    <location>
        <begin position="457"/>
        <end position="469"/>
    </location>
</feature>
<accession>A0A8H7B6F7</accession>
<evidence type="ECO:0000256" key="3">
    <source>
        <dbReference type="ARBA" id="ARBA00022955"/>
    </source>
</evidence>
<dbReference type="Gene3D" id="3.40.50.720">
    <property type="entry name" value="NAD(P)-binding Rossmann-like Domain"/>
    <property type="match status" value="1"/>
</dbReference>
<comment type="caution">
    <text evidence="8">The sequence shown here is derived from an EMBL/GenBank/DDBJ whole genome shotgun (WGS) entry which is preliminary data.</text>
</comment>
<evidence type="ECO:0000313" key="8">
    <source>
        <dbReference type="EMBL" id="KAF7673654.1"/>
    </source>
</evidence>
<evidence type="ECO:0000256" key="1">
    <source>
        <dbReference type="ARBA" id="ARBA00022516"/>
    </source>
</evidence>
<feature type="region of interest" description="Disordered" evidence="7">
    <location>
        <begin position="734"/>
        <end position="774"/>
    </location>
</feature>
<keyword evidence="3" id="KW-0752">Steroid biosynthesis</keyword>
<gene>
    <name evidence="8" type="ORF">GT037_008269</name>
</gene>
<protein>
    <recommendedName>
        <fullName evidence="10">3-keto-steroid reductase</fullName>
    </recommendedName>
</protein>
<feature type="compositionally biased region" description="Low complexity" evidence="7">
    <location>
        <begin position="934"/>
        <end position="946"/>
    </location>
</feature>
<feature type="region of interest" description="Disordered" evidence="7">
    <location>
        <begin position="508"/>
        <end position="576"/>
    </location>
</feature>
<feature type="region of interest" description="Disordered" evidence="7">
    <location>
        <begin position="1026"/>
        <end position="1109"/>
    </location>
</feature>
<dbReference type="GO" id="GO:0005741">
    <property type="term" value="C:mitochondrial outer membrane"/>
    <property type="evidence" value="ECO:0007669"/>
    <property type="project" value="TreeGrafter"/>
</dbReference>
<feature type="compositionally biased region" description="Polar residues" evidence="7">
    <location>
        <begin position="905"/>
        <end position="933"/>
    </location>
</feature>
<keyword evidence="1" id="KW-0444">Lipid biosynthesis</keyword>
<dbReference type="EMBL" id="JAAABM010000012">
    <property type="protein sequence ID" value="KAF7673654.1"/>
    <property type="molecule type" value="Genomic_DNA"/>
</dbReference>
<keyword evidence="9" id="KW-1185">Reference proteome</keyword>
<feature type="compositionally biased region" description="Basic and acidic residues" evidence="7">
    <location>
        <begin position="1041"/>
        <end position="1050"/>
    </location>
</feature>
<dbReference type="RefSeq" id="XP_038783981.1">
    <property type="nucleotide sequence ID" value="XM_038933316.1"/>
</dbReference>
<keyword evidence="5" id="KW-0443">Lipid metabolism</keyword>
<dbReference type="InterPro" id="IPR051593">
    <property type="entry name" value="Ergosterol_Biosynth_ERG27"/>
</dbReference>
<reference evidence="8" key="1">
    <citation type="submission" date="2020-01" db="EMBL/GenBank/DDBJ databases">
        <authorList>
            <person name="Feng Z.H.Z."/>
        </authorList>
    </citation>
    <scope>NUCLEOTIDE SEQUENCE</scope>
    <source>
        <strain evidence="8">CBS107.38</strain>
    </source>
</reference>
<sequence>MPHGEDTPTPDNGFYVVVTGANSGLGLGIGTRLIDEFLQTRPQNESLVLIITTRDQRKGDATIEKLEQHLRKVIRSHEQKLPGIAQVLQNRVSFRQERLDLLSLVSVQKLSRKLRETTPKLDAVICNAGIGGWTGINWPSAIWAILTKWRTAITWPTYKISGVGWTVKNPQIPADKKTQEEPPLGEVFCANVFGHYLLGHYLAPLLARHPMSEKTRGRMIWVSSVEAYDHIFDLQDIQGILSDMPYEGTKRLTDILAITSTLPSTTKPVDEYLHHAQDSEKTTKPRLYVSHPGICATSIVPLPLILQWCMVISFYIGRLLGSDWHTIDVEKGATAMVWLALASQSTLDNMEAKEGVGKWGSATDAWGRERVDRTEVTGWGWGGKMGEYKRKGRDPYATDLTEESRERFTEKGRRCWEEMEKLRIEWEDRLRQAGVAVDMEHTRNSTGPNSCPEPYINMSSISSPHTSARGTAYRPSTPDQMRPALSRSSTYSVAPKSEFLRHALEARRAQNTPTPSPQEAKAPSPPTSMPLDIHTPKTSPDVFDEFALTEEQTTPVSPIRRRRPSDVGTPRSKTNRDLTNDIQKLKESLMTSNMRVELLKKDNKELQHQLTTAKEQVERLEPLEDENYELRAENKQLKLKLDKMSEEISSLREDNEEQRMNNVELTAIASETAAHFTEHETALAEAAECIIKMEEEKALLDKELKMLKERVMVIESHSPASTLVNTPGKYPPSVYSVDEERPTTSHFDSDYYSQVEDTPSVKPSHESIRSFTPSERSKKFLDLTEERRKSARDLSERMSAVSLKALREASPSPLPEVPQVPTTYQQEIPTIVADDRSATPSRTPVPHRQGYQPPSRPLMDAAEISPARPHTVAPQSHERQPDGLRGLYRPRRTLSGRKSSDRRPSSSYVPNTTSTSASFAGRQQSRQETSPQDSSRSTSKRASTTNSDEHLQRRIPHRRTTDADRPSTMYTLPNADLMSSGWEMISSDSSPPPVSNASTTDLTSVVDPREDRDGWWRSLDRLTLPQALAQQQQQRQQQQQKDQRDQRDQQTPRPPKPHSRSRSAAPLPPPIDTSNTVRTTNGLNAYVGTLRSSGSRRKPGETTPLTALNSHPVEKDFLFNVKESEDDFLRKTRGSVGPSSRRS</sequence>
<reference evidence="8" key="2">
    <citation type="submission" date="2020-08" db="EMBL/GenBank/DDBJ databases">
        <title>Draft Genome Sequence of Cumin Blight Pathogen Alternaria burnsii.</title>
        <authorList>
            <person name="Feng Z."/>
        </authorList>
    </citation>
    <scope>NUCLEOTIDE SEQUENCE</scope>
    <source>
        <strain evidence="8">CBS107.38</strain>
    </source>
</reference>
<dbReference type="PANTHER" id="PTHR43647">
    <property type="entry name" value="DEHYDROGENASE"/>
    <property type="match status" value="1"/>
</dbReference>
<feature type="compositionally biased region" description="Basic and acidic residues" evidence="7">
    <location>
        <begin position="738"/>
        <end position="749"/>
    </location>
</feature>
<feature type="region of interest" description="Disordered" evidence="7">
    <location>
        <begin position="828"/>
        <end position="1009"/>
    </location>
</feature>
<dbReference type="GO" id="GO:0000253">
    <property type="term" value="F:3-beta-hydroxysteroid 3-dehydrogenase (NADP+) activity"/>
    <property type="evidence" value="ECO:0007669"/>
    <property type="project" value="TreeGrafter"/>
</dbReference>
<feature type="region of interest" description="Disordered" evidence="7">
    <location>
        <begin position="439"/>
        <end position="493"/>
    </location>
</feature>